<dbReference type="AlphaFoldDB" id="A0A1W1UMQ1"/>
<organism evidence="1 2">
    <name type="scientific">Pasteurella testudinis DSM 23072</name>
    <dbReference type="NCBI Taxonomy" id="1122938"/>
    <lineage>
        <taxon>Bacteria</taxon>
        <taxon>Pseudomonadati</taxon>
        <taxon>Pseudomonadota</taxon>
        <taxon>Gammaproteobacteria</taxon>
        <taxon>Pasteurellales</taxon>
        <taxon>Pasteurellaceae</taxon>
        <taxon>Pasteurella</taxon>
    </lineage>
</organism>
<dbReference type="STRING" id="1122938.SAMN05660772_02084"/>
<keyword evidence="2" id="KW-1185">Reference proteome</keyword>
<proteinExistence type="predicted"/>
<dbReference type="EMBL" id="FWWV01000009">
    <property type="protein sequence ID" value="SMB82376.1"/>
    <property type="molecule type" value="Genomic_DNA"/>
</dbReference>
<protein>
    <submittedName>
        <fullName evidence="1">Uncharacterized protein</fullName>
    </submittedName>
</protein>
<sequence length="121" mass="14178">MEKEVETPAVQIGVVHTGNKLEVHQHFLRPVDRQKLIRDLMSFKDSDPTFFKLVQNICTELHGNFMFSKLPDGELKALHEVKNLVFGLYQEKEQHRLEVISLSQQLQRSPVQRFIRKLLVD</sequence>
<dbReference type="Proteomes" id="UP000192408">
    <property type="component" value="Unassembled WGS sequence"/>
</dbReference>
<name>A0A1W1UMQ1_9PAST</name>
<reference evidence="2" key="1">
    <citation type="submission" date="2017-04" db="EMBL/GenBank/DDBJ databases">
        <authorList>
            <person name="Varghese N."/>
            <person name="Submissions S."/>
        </authorList>
    </citation>
    <scope>NUCLEOTIDE SEQUENCE [LARGE SCALE GENOMIC DNA]</scope>
    <source>
        <strain evidence="2">DSM 23072</strain>
    </source>
</reference>
<accession>A0A1W1UMQ1</accession>
<gene>
    <name evidence="1" type="ORF">SAMN05660772_02084</name>
</gene>
<evidence type="ECO:0000313" key="2">
    <source>
        <dbReference type="Proteomes" id="UP000192408"/>
    </source>
</evidence>
<evidence type="ECO:0000313" key="1">
    <source>
        <dbReference type="EMBL" id="SMB82376.1"/>
    </source>
</evidence>
<dbReference type="RefSeq" id="WP_084256559.1">
    <property type="nucleotide sequence ID" value="NZ_FWWV01000009.1"/>
</dbReference>